<evidence type="ECO:0000256" key="1">
    <source>
        <dbReference type="SAM" id="MobiDB-lite"/>
    </source>
</evidence>
<evidence type="ECO:0000313" key="3">
    <source>
        <dbReference type="EMBL" id="PRQ05896.1"/>
    </source>
</evidence>
<feature type="chain" id="PRO_5015405759" description="IgGFc-binding protein N-terminal domain-containing protein" evidence="2">
    <location>
        <begin position="22"/>
        <end position="1084"/>
    </location>
</feature>
<comment type="caution">
    <text evidence="3">The sequence shown here is derived from an EMBL/GenBank/DDBJ whole genome shotgun (WGS) entry which is preliminary data.</text>
</comment>
<dbReference type="PROSITE" id="PS51257">
    <property type="entry name" value="PROKAR_LIPOPROTEIN"/>
    <property type="match status" value="1"/>
</dbReference>
<sequence>MMRRPTLGWFALALAALGCQAQEEVDIPNRVLDRPTDMALVCAAVECEDLDDDGVDDPGECTTVALPLSVCQSEASSCSSDNPHLVGFVANSERNEIAMFTKCANRLVDMDIESPGYNFIPAGILPTELDASSDGCRVISANVGSCDLTLLDAPALAGFGLDNPDVADEPSSLVSTVIPHAYVEPNGSEPDAPSGWVPLGARPGQVLSVPSSLTQSPGLAPGQTLTGICDPLAPASVYVSFPTCNMVAEVDLKTGYVIQSRQFVTDEDGVVNVVDSGPSPTCPLECPGQFNGDFPPELPQIDSDGPFPQALALALRPSADDEDIQGQQLYVGGLGSDVLFEIPIEDSGEWAADTNQLELDDAGGIKGIRVSPKVDVGIEQFSTASRFLYIVAGDGSTRVVGRALPADANEIGVECETHSDPSVVASAGVSACTPVSQSPNDVPPTDRRGFARGPGIRPGRGEEVTDWMFRKTVEEDLNIEVGDTTVLGPFSEPGTVAIGVTTGGYATYVMIDQERANGETTAEDLGGVGIDPANVMDVRLFPHSLWPDPGFSDELGLPTVFDDPPSRVIPADSGPTRSLAPTLRRVDATYANDERAFDQLNVVADYDGLGNGVLYDEDVVRVAVHDYRSWGSSSGAQWSIEWEGSIPNTLSSTGRVDCDKPGWYDGTCLEGSRLYDASANFCDEGVLPDDKLVIVGCFDDDDCGDGRACLRETAAGGDSTGICISAEDFDERAAELRQICDNFIRDPCGEAYREFRIVSATQTELELEALPPKPLSQLVEFDDPDGGLVLGEVEGHFVCTDEQPDGGCGEDSDCMTEGALCIDARCRVACDPDDPMDQTCIRRRLPGPECFGEFVRYQVALNDEFRVSGPGITFVTDLVEADEDGYCRETTNTEISRLLTSRLPLPPSDDPDDPEWQAIPACVSDNVEPSNANPCRVTATRALNNKFHQFVYEDQVSVSALRYSNPIFSIVLDLASLEGLTADIPGYEDVAWPAEFAGFRRSRIPRGYRQDFGLDTGYAAFADFLLLEGQPLTYPVRIVAGPQTDVAYIVDGSGPGSTSSIRGQVVRVTLGDSVMADETFTGVR</sequence>
<keyword evidence="4" id="KW-1185">Reference proteome</keyword>
<dbReference type="RefSeq" id="WP_181197077.1">
    <property type="nucleotide sequence ID" value="NZ_PVNK01000001.1"/>
</dbReference>
<protein>
    <recommendedName>
        <fullName evidence="5">IgGFc-binding protein N-terminal domain-containing protein</fullName>
    </recommendedName>
</protein>
<keyword evidence="2" id="KW-0732">Signal</keyword>
<accession>A0A2S9YLH2</accession>
<gene>
    <name evidence="3" type="ORF">ENSA5_00070</name>
</gene>
<evidence type="ECO:0008006" key="5">
    <source>
        <dbReference type="Google" id="ProtNLM"/>
    </source>
</evidence>
<evidence type="ECO:0000313" key="4">
    <source>
        <dbReference type="Proteomes" id="UP000237968"/>
    </source>
</evidence>
<organism evidence="3 4">
    <name type="scientific">Enhygromyxa salina</name>
    <dbReference type="NCBI Taxonomy" id="215803"/>
    <lineage>
        <taxon>Bacteria</taxon>
        <taxon>Pseudomonadati</taxon>
        <taxon>Myxococcota</taxon>
        <taxon>Polyangia</taxon>
        <taxon>Nannocystales</taxon>
        <taxon>Nannocystaceae</taxon>
        <taxon>Enhygromyxa</taxon>
    </lineage>
</organism>
<feature type="region of interest" description="Disordered" evidence="1">
    <location>
        <begin position="434"/>
        <end position="457"/>
    </location>
</feature>
<evidence type="ECO:0000256" key="2">
    <source>
        <dbReference type="SAM" id="SignalP"/>
    </source>
</evidence>
<reference evidence="3 4" key="1">
    <citation type="submission" date="2018-03" db="EMBL/GenBank/DDBJ databases">
        <title>Draft Genome Sequences of the Obligatory Marine Myxobacteria Enhygromyxa salina SWB005.</title>
        <authorList>
            <person name="Poehlein A."/>
            <person name="Moghaddam J.A."/>
            <person name="Harms H."/>
            <person name="Alanjari M."/>
            <person name="Koenig G.M."/>
            <person name="Daniel R."/>
            <person name="Schaeberle T.F."/>
        </authorList>
    </citation>
    <scope>NUCLEOTIDE SEQUENCE [LARGE SCALE GENOMIC DNA]</scope>
    <source>
        <strain evidence="3 4">SWB005</strain>
    </source>
</reference>
<dbReference type="Proteomes" id="UP000237968">
    <property type="component" value="Unassembled WGS sequence"/>
</dbReference>
<name>A0A2S9YLH2_9BACT</name>
<proteinExistence type="predicted"/>
<dbReference type="EMBL" id="PVNK01000001">
    <property type="protein sequence ID" value="PRQ05896.1"/>
    <property type="molecule type" value="Genomic_DNA"/>
</dbReference>
<dbReference type="AlphaFoldDB" id="A0A2S9YLH2"/>
<feature type="signal peptide" evidence="2">
    <location>
        <begin position="1"/>
        <end position="21"/>
    </location>
</feature>